<name>A0A0C2D0J5_9BACT</name>
<evidence type="ECO:0000313" key="4">
    <source>
        <dbReference type="EMBL" id="KIG13667.1"/>
    </source>
</evidence>
<dbReference type="CDD" id="cd06850">
    <property type="entry name" value="biotinyl_domain"/>
    <property type="match status" value="1"/>
</dbReference>
<sequence length="166" mass="17834">MGSLIRPGDTLGWIEILGVLHRVRAPEAALGIVSEAPEEIELARRQVDYGARLLSLDPNALGGALEASREAERGPTNADGTLTFTSPSSGRFYQRAAPDKPAFVEAGQIIERGQTIGLLEVMKTFTRVNYDNPKLPAKAKILKIVAADQADLGRGDVILTLEASDR</sequence>
<dbReference type="Pfam" id="PF00364">
    <property type="entry name" value="Biotin_lipoyl"/>
    <property type="match status" value="1"/>
</dbReference>
<reference evidence="4 5" key="1">
    <citation type="submission" date="2014-12" db="EMBL/GenBank/DDBJ databases">
        <title>Genome assembly of Enhygromyxa salina DSM 15201.</title>
        <authorList>
            <person name="Sharma G."/>
            <person name="Subramanian S."/>
        </authorList>
    </citation>
    <scope>NUCLEOTIDE SEQUENCE [LARGE SCALE GENOMIC DNA]</scope>
    <source>
        <strain evidence="4 5">DSM 15201</strain>
    </source>
</reference>
<dbReference type="Proteomes" id="UP000031599">
    <property type="component" value="Unassembled WGS sequence"/>
</dbReference>
<keyword evidence="2" id="KW-0444">Lipid biosynthesis</keyword>
<dbReference type="GO" id="GO:0006633">
    <property type="term" value="P:fatty acid biosynthetic process"/>
    <property type="evidence" value="ECO:0007669"/>
    <property type="project" value="UniProtKB-UniPathway"/>
</dbReference>
<keyword evidence="2" id="KW-0443">Lipid metabolism</keyword>
<keyword evidence="2" id="KW-0275">Fatty acid biosynthesis</keyword>
<dbReference type="EMBL" id="JMCC02000090">
    <property type="protein sequence ID" value="KIG13667.1"/>
    <property type="molecule type" value="Genomic_DNA"/>
</dbReference>
<dbReference type="InterPro" id="IPR011053">
    <property type="entry name" value="Single_hybrid_motif"/>
</dbReference>
<proteinExistence type="predicted"/>
<dbReference type="SUPFAM" id="SSF51230">
    <property type="entry name" value="Single hybrid motif"/>
    <property type="match status" value="1"/>
</dbReference>
<gene>
    <name evidence="4" type="ORF">DB30_07875</name>
</gene>
<dbReference type="GO" id="GO:0003989">
    <property type="term" value="F:acetyl-CoA carboxylase activity"/>
    <property type="evidence" value="ECO:0007669"/>
    <property type="project" value="InterPro"/>
</dbReference>
<evidence type="ECO:0000259" key="3">
    <source>
        <dbReference type="Pfam" id="PF00364"/>
    </source>
</evidence>
<dbReference type="InterPro" id="IPR001249">
    <property type="entry name" value="AcCoA_biotinCC"/>
</dbReference>
<dbReference type="UniPathway" id="UPA00094"/>
<dbReference type="AlphaFoldDB" id="A0A0C2D0J5"/>
<dbReference type="Gene3D" id="2.40.50.100">
    <property type="match status" value="1"/>
</dbReference>
<dbReference type="GO" id="GO:0009317">
    <property type="term" value="C:acetyl-CoA carboxylase complex"/>
    <property type="evidence" value="ECO:0007669"/>
    <property type="project" value="InterPro"/>
</dbReference>
<evidence type="ECO:0000313" key="5">
    <source>
        <dbReference type="Proteomes" id="UP000031599"/>
    </source>
</evidence>
<organism evidence="4 5">
    <name type="scientific">Enhygromyxa salina</name>
    <dbReference type="NCBI Taxonomy" id="215803"/>
    <lineage>
        <taxon>Bacteria</taxon>
        <taxon>Pseudomonadati</taxon>
        <taxon>Myxococcota</taxon>
        <taxon>Polyangia</taxon>
        <taxon>Nannocystales</taxon>
        <taxon>Nannocystaceae</taxon>
        <taxon>Enhygromyxa</taxon>
    </lineage>
</organism>
<comment type="function">
    <text evidence="1 2">This protein is a component of the acetyl coenzyme A carboxylase complex; first, biotin carboxylase catalyzes the carboxylation of the carrier protein and then the transcarboxylase transfers the carboxyl group to form malonyl-CoA.</text>
</comment>
<evidence type="ECO:0000256" key="1">
    <source>
        <dbReference type="ARBA" id="ARBA00003761"/>
    </source>
</evidence>
<comment type="pathway">
    <text evidence="2">Lipid metabolism; fatty acid biosynthesis.</text>
</comment>
<dbReference type="PRINTS" id="PR01071">
    <property type="entry name" value="ACOABIOTINCC"/>
</dbReference>
<accession>A0A0C2D0J5</accession>
<feature type="domain" description="Lipoyl-binding" evidence="3">
    <location>
        <begin position="83"/>
        <end position="160"/>
    </location>
</feature>
<keyword evidence="2" id="KW-0092">Biotin</keyword>
<dbReference type="InterPro" id="IPR000089">
    <property type="entry name" value="Biotin_lipoyl"/>
</dbReference>
<keyword evidence="2" id="KW-0276">Fatty acid metabolism</keyword>
<comment type="caution">
    <text evidence="4">The sequence shown here is derived from an EMBL/GenBank/DDBJ whole genome shotgun (WGS) entry which is preliminary data.</text>
</comment>
<evidence type="ECO:0000256" key="2">
    <source>
        <dbReference type="RuleBase" id="RU364072"/>
    </source>
</evidence>
<protein>
    <recommendedName>
        <fullName evidence="2">Biotin carboxyl carrier protein of acetyl-CoA carboxylase</fullName>
    </recommendedName>
</protein>